<dbReference type="STRING" id="231916.A0A409WNN3"/>
<evidence type="ECO:0000313" key="2">
    <source>
        <dbReference type="Proteomes" id="UP000284706"/>
    </source>
</evidence>
<organism evidence="1 2">
    <name type="scientific">Gymnopilus dilepis</name>
    <dbReference type="NCBI Taxonomy" id="231916"/>
    <lineage>
        <taxon>Eukaryota</taxon>
        <taxon>Fungi</taxon>
        <taxon>Dikarya</taxon>
        <taxon>Basidiomycota</taxon>
        <taxon>Agaricomycotina</taxon>
        <taxon>Agaricomycetes</taxon>
        <taxon>Agaricomycetidae</taxon>
        <taxon>Agaricales</taxon>
        <taxon>Agaricineae</taxon>
        <taxon>Hymenogastraceae</taxon>
        <taxon>Gymnopilus</taxon>
    </lineage>
</organism>
<keyword evidence="2" id="KW-1185">Reference proteome</keyword>
<proteinExistence type="predicted"/>
<accession>A0A409WNN3</accession>
<evidence type="ECO:0000313" key="1">
    <source>
        <dbReference type="EMBL" id="PPQ80117.1"/>
    </source>
</evidence>
<protein>
    <recommendedName>
        <fullName evidence="3">F-box domain-containing protein</fullName>
    </recommendedName>
</protein>
<comment type="caution">
    <text evidence="1">The sequence shown here is derived from an EMBL/GenBank/DDBJ whole genome shotgun (WGS) entry which is preliminary data.</text>
</comment>
<dbReference type="InParanoid" id="A0A409WNN3"/>
<dbReference type="Proteomes" id="UP000284706">
    <property type="component" value="Unassembled WGS sequence"/>
</dbReference>
<reference evidence="1 2" key="1">
    <citation type="journal article" date="2018" name="Evol. Lett.">
        <title>Horizontal gene cluster transfer increased hallucinogenic mushroom diversity.</title>
        <authorList>
            <person name="Reynolds H.T."/>
            <person name="Vijayakumar V."/>
            <person name="Gluck-Thaler E."/>
            <person name="Korotkin H.B."/>
            <person name="Matheny P.B."/>
            <person name="Slot J.C."/>
        </authorList>
    </citation>
    <scope>NUCLEOTIDE SEQUENCE [LARGE SCALE GENOMIC DNA]</scope>
    <source>
        <strain evidence="1 2">SRW20</strain>
    </source>
</reference>
<name>A0A409WNN3_9AGAR</name>
<dbReference type="EMBL" id="NHYE01004968">
    <property type="protein sequence ID" value="PPQ80117.1"/>
    <property type="molecule type" value="Genomic_DNA"/>
</dbReference>
<dbReference type="OrthoDB" id="3001771at2759"/>
<evidence type="ECO:0008006" key="3">
    <source>
        <dbReference type="Google" id="ProtNLM"/>
    </source>
</evidence>
<dbReference type="AlphaFoldDB" id="A0A409WNN3"/>
<sequence>MASINEMPPELLSYVFKMAASAPEPLESQGGYMISLWKPLQDPIAPAVEDRRIMSTYPFNIMYVCDQWNKILSNEKVQFSTRLVFDVARSETAKILDGLPEAEELEIVVVSNLIPLVEGDEARASLRDMEKKGVCKIMTHILRHIEKCKYVTFNLKFTSSLPPASVFLSGDSSIRRLTLNAEVNDGPGRTIGERPLRQPTGAWARRTMPLSRLEQITFSAIQFLDAFNKSSGFTVSLPAYIQSAESNSALCLSNFSFNDKEDDEHSIRHFFRVLHQVFPTLWCLTFFDLSVELPVPLTDPLDDKFIIKIQRLTFRDVPATFFERFYSSINAAVLRTDIINCSIPVIQQKIRGLLHVENVPPSDASHDRSLQNILSAWTGLFLEVWSCPAFNDDVLAELSSTADGYIVAPELVDFQLQDCDNFSPSAMRRFLQFRVDMKAPLKRL</sequence>
<gene>
    <name evidence="1" type="ORF">CVT26_012169</name>
</gene>